<evidence type="ECO:0000256" key="1">
    <source>
        <dbReference type="SAM" id="Coils"/>
    </source>
</evidence>
<feature type="coiled-coil region" evidence="1">
    <location>
        <begin position="101"/>
        <end position="206"/>
    </location>
</feature>
<dbReference type="KEGG" id="mbr:MONBRDRAFT_13231"/>
<sequence length="441" mass="48892">GADKRKHYRKRRSSVNSAVGDYEDAPSTAAPASPRRNTHNNNDHGHAHHHNHASLDSGNGTSQTGQQAPSNPKIDLPEPIAAESNLNPQAHAKPRTPEERIAQLERELAQAREEKTAAEDAAERLRNSLHKVQQEHKKLTKKLVQRCSQLEDVLARQNEDRNQLVDELNSKNKLLAVSSSGVDSQIRVYRQQLDQAHAAIENLKRVHLHTSTELQERNRHLSLQLLQLDQAYKAAESQRLQMHQQLSISQQQLFNQDAHLRRVTKHARALERNISNSSLPSQASHHTADLHSVHSIHSAATVPPHDAAGGIIETLQGIINDVKRVSAKLGSTPLPAAVELPKRWDGSGSPYLFHLDRTTYILLPRLVEQLQSAIGKDRLVVIGPAAWNAYLKSPLLSKDLRLGLAMTPGDDFVDVLASAMTEVLKSPLVQHAIAMLQAVQQ</sequence>
<feature type="compositionally biased region" description="Basic residues" evidence="2">
    <location>
        <begin position="1"/>
        <end position="13"/>
    </location>
</feature>
<keyword evidence="4" id="KW-1185">Reference proteome</keyword>
<accession>A9VEM9</accession>
<organism evidence="3 4">
    <name type="scientific">Monosiga brevicollis</name>
    <name type="common">Choanoflagellate</name>
    <dbReference type="NCBI Taxonomy" id="81824"/>
    <lineage>
        <taxon>Eukaryota</taxon>
        <taxon>Choanoflagellata</taxon>
        <taxon>Craspedida</taxon>
        <taxon>Salpingoecidae</taxon>
        <taxon>Monosiga</taxon>
    </lineage>
</organism>
<reference evidence="3 4" key="1">
    <citation type="journal article" date="2008" name="Nature">
        <title>The genome of the choanoflagellate Monosiga brevicollis and the origin of metazoans.</title>
        <authorList>
            <consortium name="JGI Sequencing"/>
            <person name="King N."/>
            <person name="Westbrook M.J."/>
            <person name="Young S.L."/>
            <person name="Kuo A."/>
            <person name="Abedin M."/>
            <person name="Chapman J."/>
            <person name="Fairclough S."/>
            <person name="Hellsten U."/>
            <person name="Isogai Y."/>
            <person name="Letunic I."/>
            <person name="Marr M."/>
            <person name="Pincus D."/>
            <person name="Putnam N."/>
            <person name="Rokas A."/>
            <person name="Wright K.J."/>
            <person name="Zuzow R."/>
            <person name="Dirks W."/>
            <person name="Good M."/>
            <person name="Goodstein D."/>
            <person name="Lemons D."/>
            <person name="Li W."/>
            <person name="Lyons J.B."/>
            <person name="Morris A."/>
            <person name="Nichols S."/>
            <person name="Richter D.J."/>
            <person name="Salamov A."/>
            <person name="Bork P."/>
            <person name="Lim W.A."/>
            <person name="Manning G."/>
            <person name="Miller W.T."/>
            <person name="McGinnis W."/>
            <person name="Shapiro H."/>
            <person name="Tjian R."/>
            <person name="Grigoriev I.V."/>
            <person name="Rokhsar D."/>
        </authorList>
    </citation>
    <scope>NUCLEOTIDE SEQUENCE [LARGE SCALE GENOMIC DNA]</scope>
    <source>
        <strain evidence="4">MX1 / ATCC 50154</strain>
    </source>
</reference>
<dbReference type="Proteomes" id="UP000001357">
    <property type="component" value="Unassembled WGS sequence"/>
</dbReference>
<feature type="non-terminal residue" evidence="3">
    <location>
        <position position="1"/>
    </location>
</feature>
<feature type="non-terminal residue" evidence="3">
    <location>
        <position position="441"/>
    </location>
</feature>
<dbReference type="AlphaFoldDB" id="A9VEM9"/>
<feature type="compositionally biased region" description="Polar residues" evidence="2">
    <location>
        <begin position="54"/>
        <end position="70"/>
    </location>
</feature>
<dbReference type="RefSeq" id="XP_001751176.1">
    <property type="nucleotide sequence ID" value="XM_001751124.1"/>
</dbReference>
<dbReference type="EMBL" id="CH991721">
    <property type="protein sequence ID" value="EDQ84012.1"/>
    <property type="molecule type" value="Genomic_DNA"/>
</dbReference>
<feature type="compositionally biased region" description="Low complexity" evidence="2">
    <location>
        <begin position="25"/>
        <end position="34"/>
    </location>
</feature>
<evidence type="ECO:0000313" key="3">
    <source>
        <dbReference type="EMBL" id="EDQ84012.1"/>
    </source>
</evidence>
<name>A9VEM9_MONBE</name>
<dbReference type="GeneID" id="5896437"/>
<proteinExistence type="predicted"/>
<evidence type="ECO:0000256" key="2">
    <source>
        <dbReference type="SAM" id="MobiDB-lite"/>
    </source>
</evidence>
<evidence type="ECO:0000313" key="4">
    <source>
        <dbReference type="Proteomes" id="UP000001357"/>
    </source>
</evidence>
<protein>
    <submittedName>
        <fullName evidence="3">Uncharacterized protein</fullName>
    </submittedName>
</protein>
<keyword evidence="1" id="KW-0175">Coiled coil</keyword>
<dbReference type="InParanoid" id="A9VEM9"/>
<gene>
    <name evidence="3" type="ORF">MONBRDRAFT_13231</name>
</gene>
<feature type="region of interest" description="Disordered" evidence="2">
    <location>
        <begin position="1"/>
        <end position="79"/>
    </location>
</feature>